<accession>A0A846MW08</accession>
<comment type="caution">
    <text evidence="2">The sequence shown here is derived from an EMBL/GenBank/DDBJ whole genome shotgun (WGS) entry which is preliminary data.</text>
</comment>
<sequence length="212" mass="22409">MTDTEHLIAALASSPERPQPVAAIFTRRLAAGVLAAILLTFLVLGFRPDAFTAAGMAVCWPKLIYTLVLAVTGFVVLERLGRPGTVVGKRALLIAVPLVVMGLGALLQWQSADASLRPLLLWGRSWLVCPYLIVFISAPVFAATILAMRRLAPTNPVAAGAAAGFFAGAAGATVYGFHCGETAMVFVSIWYSLGIAAMTLIGAATGRWLLRW</sequence>
<keyword evidence="3" id="KW-1185">Reference proteome</keyword>
<evidence type="ECO:0000313" key="3">
    <source>
        <dbReference type="Proteomes" id="UP000570514"/>
    </source>
</evidence>
<dbReference type="InterPro" id="IPR009495">
    <property type="entry name" value="NrsF"/>
</dbReference>
<evidence type="ECO:0000313" key="2">
    <source>
        <dbReference type="EMBL" id="NIK87694.1"/>
    </source>
</evidence>
<gene>
    <name evidence="2" type="ORF">FHS83_001012</name>
</gene>
<dbReference type="Pfam" id="PF06532">
    <property type="entry name" value="NrsF"/>
    <property type="match status" value="1"/>
</dbReference>
<name>A0A846MW08_9PROT</name>
<feature type="transmembrane region" description="Helical" evidence="1">
    <location>
        <begin position="121"/>
        <end position="145"/>
    </location>
</feature>
<evidence type="ECO:0008006" key="4">
    <source>
        <dbReference type="Google" id="ProtNLM"/>
    </source>
</evidence>
<feature type="transmembrane region" description="Helical" evidence="1">
    <location>
        <begin position="89"/>
        <end position="109"/>
    </location>
</feature>
<evidence type="ECO:0000256" key="1">
    <source>
        <dbReference type="SAM" id="Phobius"/>
    </source>
</evidence>
<feature type="transmembrane region" description="Helical" evidence="1">
    <location>
        <begin position="53"/>
        <end position="77"/>
    </location>
</feature>
<feature type="transmembrane region" description="Helical" evidence="1">
    <location>
        <begin position="29"/>
        <end position="47"/>
    </location>
</feature>
<feature type="transmembrane region" description="Helical" evidence="1">
    <location>
        <begin position="189"/>
        <end position="210"/>
    </location>
</feature>
<feature type="transmembrane region" description="Helical" evidence="1">
    <location>
        <begin position="157"/>
        <end position="177"/>
    </location>
</feature>
<proteinExistence type="predicted"/>
<dbReference type="Proteomes" id="UP000570514">
    <property type="component" value="Unassembled WGS sequence"/>
</dbReference>
<dbReference type="RefSeq" id="WP_167081532.1">
    <property type="nucleotide sequence ID" value="NZ_BAAADC010000001.1"/>
</dbReference>
<dbReference type="EMBL" id="JAASRM010000001">
    <property type="protein sequence ID" value="NIK87694.1"/>
    <property type="molecule type" value="Genomic_DNA"/>
</dbReference>
<protein>
    <recommendedName>
        <fullName evidence="4">DUF1109 family protein</fullName>
    </recommendedName>
</protein>
<keyword evidence="1" id="KW-0472">Membrane</keyword>
<keyword evidence="1" id="KW-1133">Transmembrane helix</keyword>
<dbReference type="AlphaFoldDB" id="A0A846MW08"/>
<keyword evidence="1" id="KW-0812">Transmembrane</keyword>
<organism evidence="2 3">
    <name type="scientific">Rhizomicrobium palustre</name>
    <dbReference type="NCBI Taxonomy" id="189966"/>
    <lineage>
        <taxon>Bacteria</taxon>
        <taxon>Pseudomonadati</taxon>
        <taxon>Pseudomonadota</taxon>
        <taxon>Alphaproteobacteria</taxon>
        <taxon>Micropepsales</taxon>
        <taxon>Micropepsaceae</taxon>
        <taxon>Rhizomicrobium</taxon>
    </lineage>
</organism>
<reference evidence="2 3" key="1">
    <citation type="submission" date="2020-03" db="EMBL/GenBank/DDBJ databases">
        <title>Genomic Encyclopedia of Type Strains, Phase IV (KMG-IV): sequencing the most valuable type-strain genomes for metagenomic binning, comparative biology and taxonomic classification.</title>
        <authorList>
            <person name="Goeker M."/>
        </authorList>
    </citation>
    <scope>NUCLEOTIDE SEQUENCE [LARGE SCALE GENOMIC DNA]</scope>
    <source>
        <strain evidence="2 3">DSM 19867</strain>
    </source>
</reference>